<evidence type="ECO:0000313" key="2">
    <source>
        <dbReference type="EMBL" id="USI74232.1"/>
    </source>
</evidence>
<keyword evidence="3" id="KW-1185">Reference proteome</keyword>
<evidence type="ECO:0000259" key="1">
    <source>
        <dbReference type="Pfam" id="PF02581"/>
    </source>
</evidence>
<dbReference type="RefSeq" id="WP_252168036.1">
    <property type="nucleotide sequence ID" value="NZ_CP084930.1"/>
</dbReference>
<dbReference type="InterPro" id="IPR022998">
    <property type="entry name" value="ThiamineP_synth_TenI"/>
</dbReference>
<dbReference type="EMBL" id="CP084930">
    <property type="protein sequence ID" value="USI74232.1"/>
    <property type="molecule type" value="Genomic_DNA"/>
</dbReference>
<organism evidence="2 3">
    <name type="scientific">Sphingomonas morindae</name>
    <dbReference type="NCBI Taxonomy" id="1541170"/>
    <lineage>
        <taxon>Bacteria</taxon>
        <taxon>Pseudomonadati</taxon>
        <taxon>Pseudomonadota</taxon>
        <taxon>Alphaproteobacteria</taxon>
        <taxon>Sphingomonadales</taxon>
        <taxon>Sphingomonadaceae</taxon>
        <taxon>Sphingomonas</taxon>
    </lineage>
</organism>
<accession>A0ABY4XBA7</accession>
<dbReference type="Gene3D" id="3.20.20.70">
    <property type="entry name" value="Aldolase class I"/>
    <property type="match status" value="1"/>
</dbReference>
<sequence>MRPRQTLPRLWLMTDERIGAALLPALSRLPRGAGVIFRHYGLAPAARQALFRQVRAVARARRQVLLLAGPPRLAISWGAAGAHGPSPHRRTARPLLRTMAVHDRRQLHAARRADLRFVSPVFPTRSHPGAPALGPVRLGLLLGAERRAIALGGMSPAHARRLRPLGLAGWAAIDALAGMTAAAGGATG</sequence>
<evidence type="ECO:0000313" key="3">
    <source>
        <dbReference type="Proteomes" id="UP001056937"/>
    </source>
</evidence>
<gene>
    <name evidence="2" type="ORF">LHA26_07200</name>
</gene>
<name>A0ABY4XBA7_9SPHN</name>
<dbReference type="SUPFAM" id="SSF51391">
    <property type="entry name" value="Thiamin phosphate synthase"/>
    <property type="match status" value="1"/>
</dbReference>
<dbReference type="CDD" id="cd00564">
    <property type="entry name" value="TMP_TenI"/>
    <property type="match status" value="1"/>
</dbReference>
<feature type="domain" description="Thiamine phosphate synthase/TenI" evidence="1">
    <location>
        <begin position="34"/>
        <end position="176"/>
    </location>
</feature>
<dbReference type="InterPro" id="IPR036206">
    <property type="entry name" value="ThiamineP_synth_sf"/>
</dbReference>
<protein>
    <submittedName>
        <fullName evidence="2">Thiamine phosphate synthase</fullName>
    </submittedName>
</protein>
<dbReference type="Proteomes" id="UP001056937">
    <property type="component" value="Chromosome 1"/>
</dbReference>
<dbReference type="InterPro" id="IPR013785">
    <property type="entry name" value="Aldolase_TIM"/>
</dbReference>
<reference evidence="2" key="1">
    <citation type="journal article" date="2022" name="Toxins">
        <title>Genomic Analysis of Sphingopyxis sp. USTB-05 for Biodegrading Cyanobacterial Hepatotoxins.</title>
        <authorList>
            <person name="Liu C."/>
            <person name="Xu Q."/>
            <person name="Zhao Z."/>
            <person name="Zhang H."/>
            <person name="Liu X."/>
            <person name="Yin C."/>
            <person name="Liu Y."/>
            <person name="Yan H."/>
        </authorList>
    </citation>
    <scope>NUCLEOTIDE SEQUENCE</scope>
    <source>
        <strain evidence="2">NBD5</strain>
    </source>
</reference>
<dbReference type="Pfam" id="PF02581">
    <property type="entry name" value="TMP-TENI"/>
    <property type="match status" value="1"/>
</dbReference>
<proteinExistence type="predicted"/>